<dbReference type="InterPro" id="IPR006657">
    <property type="entry name" value="MoPterin_dinucl-bd_dom"/>
</dbReference>
<dbReference type="InterPro" id="IPR006656">
    <property type="entry name" value="Mopterin_OxRdtase"/>
</dbReference>
<gene>
    <name evidence="6" type="ORF">JOE21_003586</name>
</gene>
<dbReference type="Gene3D" id="3.40.50.740">
    <property type="match status" value="1"/>
</dbReference>
<protein>
    <submittedName>
        <fullName evidence="6">Molybdopterin-dependent oxidoreductase alpha subunit</fullName>
    </submittedName>
</protein>
<evidence type="ECO:0000256" key="3">
    <source>
        <dbReference type="ARBA" id="ARBA00023014"/>
    </source>
</evidence>
<evidence type="ECO:0000256" key="2">
    <source>
        <dbReference type="ARBA" id="ARBA00023004"/>
    </source>
</evidence>
<dbReference type="Pfam" id="PF00384">
    <property type="entry name" value="Molybdopterin"/>
    <property type="match status" value="1"/>
</dbReference>
<dbReference type="Pfam" id="PF01568">
    <property type="entry name" value="Molydop_binding"/>
    <property type="match status" value="1"/>
</dbReference>
<dbReference type="SUPFAM" id="SSF50692">
    <property type="entry name" value="ADC-like"/>
    <property type="match status" value="1"/>
</dbReference>
<evidence type="ECO:0000259" key="4">
    <source>
        <dbReference type="Pfam" id="PF00384"/>
    </source>
</evidence>
<dbReference type="PANTHER" id="PTHR43105">
    <property type="entry name" value="RESPIRATORY NITRATE REDUCTASE"/>
    <property type="match status" value="1"/>
</dbReference>
<dbReference type="Gene3D" id="3.40.228.10">
    <property type="entry name" value="Dimethylsulfoxide Reductase, domain 2"/>
    <property type="match status" value="1"/>
</dbReference>
<name>A0ABU1IRZ9_9BACL</name>
<dbReference type="NCBIfam" id="TIGR01701">
    <property type="entry name" value="Fdhalpha-like"/>
    <property type="match status" value="1"/>
</dbReference>
<evidence type="ECO:0000259" key="5">
    <source>
        <dbReference type="Pfam" id="PF01568"/>
    </source>
</evidence>
<keyword evidence="1" id="KW-0479">Metal-binding</keyword>
<evidence type="ECO:0000313" key="6">
    <source>
        <dbReference type="EMBL" id="MDR6227563.1"/>
    </source>
</evidence>
<accession>A0ABU1IRZ9</accession>
<dbReference type="InterPro" id="IPR050123">
    <property type="entry name" value="Prok_molybdopt-oxidoreductase"/>
</dbReference>
<dbReference type="PANTHER" id="PTHR43105:SF4">
    <property type="entry name" value="PROTEIN YDEP"/>
    <property type="match status" value="1"/>
</dbReference>
<sequence length="757" mass="84389">MEQKRKKGWDSTSWASLTPFGMGETKPHHFKEMIRVAWENRDQLGYAWRILNQGCCDGCALGTTGMKDWTLPGTHLCMVRLNLLRMNTMPALDGEMLTDLNQLKELNSRDMREWGRLPYPMLRRKGDAGFHRISWDKALNLAADQIRKTIPERLAFYLTSRGIGNEVYFAANKAARFLGTNHIDNAARICHAPSTVALTRSTGVGATTLSYTDWIGTDLLILVGSNLANNQPVATKYIYHAKKAGTKVVVVNPYEEEGLKRYWVPSVTESALFGTKLTDDFYSVSIGGDAAFFNGVLKHLIETKRVDRPFIDGHTRNFDEVERHVTHLSWEELERSAGTTRKEMIRFANQYADADTSITVWSMGVTQHSHGTDNVQSLVNLALAMGRIGRPHTGLNPIRGHSGVQGGAEMGAVPNAYGMGLPVESESADHLKQLWGFTPPTQPGLKAGAMIQAAYEGNLDTMMVIGGNFLETLPDPLIVREALARIPHRIHQDIVLSPQMLVEPEAEDGWVLILPAATRYETPGGITETSTERRVIFSPEIPGPRIEEARPEWWIPVEIAKRVYPERASLIHYEDPAAIRADIARTIPAYDGIQHLKKQGDQFQWGGVRLCEDGNFATDDGRARFYRASLPHTDIPEGMFRVGTRRGKQFNSMLWGEHDPLTDSVREDVFISPADADSLRLADGDPVLLRSSFGEMKGRIKRVPIQPRNLQVHWPEGNALIPFGRFDRLSGEPDYHTIAELIPLKASSGMEAAAGRA</sequence>
<evidence type="ECO:0000313" key="7">
    <source>
        <dbReference type="Proteomes" id="UP001185012"/>
    </source>
</evidence>
<dbReference type="SUPFAM" id="SSF53706">
    <property type="entry name" value="Formate dehydrogenase/DMSO reductase, domains 1-3"/>
    <property type="match status" value="1"/>
</dbReference>
<dbReference type="InterPro" id="IPR010046">
    <property type="entry name" value="Mopterin_OxRdtse_a_bac"/>
</dbReference>
<dbReference type="InterPro" id="IPR009010">
    <property type="entry name" value="Asp_de-COase-like_dom_sf"/>
</dbReference>
<keyword evidence="7" id="KW-1185">Reference proteome</keyword>
<evidence type="ECO:0000256" key="1">
    <source>
        <dbReference type="ARBA" id="ARBA00022723"/>
    </source>
</evidence>
<organism evidence="6 7">
    <name type="scientific">Desmospora profundinema</name>
    <dbReference type="NCBI Taxonomy" id="1571184"/>
    <lineage>
        <taxon>Bacteria</taxon>
        <taxon>Bacillati</taxon>
        <taxon>Bacillota</taxon>
        <taxon>Bacilli</taxon>
        <taxon>Bacillales</taxon>
        <taxon>Thermoactinomycetaceae</taxon>
        <taxon>Desmospora</taxon>
    </lineage>
</organism>
<comment type="caution">
    <text evidence="6">The sequence shown here is derived from an EMBL/GenBank/DDBJ whole genome shotgun (WGS) entry which is preliminary data.</text>
</comment>
<feature type="domain" description="Molybdopterin dinucleotide-binding" evidence="5">
    <location>
        <begin position="645"/>
        <end position="738"/>
    </location>
</feature>
<dbReference type="PIRSF" id="PIRSF000144">
    <property type="entry name" value="CbbBc"/>
    <property type="match status" value="1"/>
</dbReference>
<feature type="domain" description="Molybdopterin oxidoreductase" evidence="4">
    <location>
        <begin position="116"/>
        <end position="562"/>
    </location>
</feature>
<keyword evidence="2" id="KW-0408">Iron</keyword>
<keyword evidence="3" id="KW-0411">Iron-sulfur</keyword>
<reference evidence="6 7" key="1">
    <citation type="submission" date="2023-07" db="EMBL/GenBank/DDBJ databases">
        <title>Genomic Encyclopedia of Type Strains, Phase IV (KMG-IV): sequencing the most valuable type-strain genomes for metagenomic binning, comparative biology and taxonomic classification.</title>
        <authorList>
            <person name="Goeker M."/>
        </authorList>
    </citation>
    <scope>NUCLEOTIDE SEQUENCE [LARGE SCALE GENOMIC DNA]</scope>
    <source>
        <strain evidence="6 7">DSM 45903</strain>
    </source>
</reference>
<dbReference type="RefSeq" id="WP_309868648.1">
    <property type="nucleotide sequence ID" value="NZ_JAVDQG010000010.1"/>
</dbReference>
<proteinExistence type="predicted"/>
<dbReference type="EMBL" id="JAVDQG010000010">
    <property type="protein sequence ID" value="MDR6227563.1"/>
    <property type="molecule type" value="Genomic_DNA"/>
</dbReference>
<dbReference type="Proteomes" id="UP001185012">
    <property type="component" value="Unassembled WGS sequence"/>
</dbReference>